<accession>A0A388KY31</accession>
<dbReference type="Pfam" id="PF04937">
    <property type="entry name" value="DUF659"/>
    <property type="match status" value="1"/>
</dbReference>
<keyword evidence="3" id="KW-1185">Reference proteome</keyword>
<gene>
    <name evidence="2" type="ORF">CBR_g19395</name>
</gene>
<dbReference type="Proteomes" id="UP000265515">
    <property type="component" value="Unassembled WGS sequence"/>
</dbReference>
<dbReference type="EMBL" id="BFEA01000212">
    <property type="protein sequence ID" value="GBG74882.1"/>
    <property type="molecule type" value="Genomic_DNA"/>
</dbReference>
<name>A0A388KY31_CHABU</name>
<protein>
    <recommendedName>
        <fullName evidence="1">DUF659 domain-containing protein</fullName>
    </recommendedName>
</protein>
<feature type="domain" description="DUF659" evidence="1">
    <location>
        <begin position="64"/>
        <end position="197"/>
    </location>
</feature>
<evidence type="ECO:0000259" key="1">
    <source>
        <dbReference type="Pfam" id="PF04937"/>
    </source>
</evidence>
<dbReference type="Gramene" id="GBG74882">
    <property type="protein sequence ID" value="GBG74882"/>
    <property type="gene ID" value="CBR_g19395"/>
</dbReference>
<sequence>MYDKEKLAEFTDAWLQWVYVKGLPFNAFRGLEFQKVWQAAERVPRSIQFRFPSFRVTAGAGIPSQRVKVATMVSEVRVAFRHNSATILSDGRKSRSGKPLVNFLAGGANGALLYATVARDGSVQDTVDIVYRRWRAIILSFPAKDVIDFCTDSASNYTATTRRFATYPEPDIRRITWLPCSTHVCNLMLSDIGTMDKGGMMMSVVYEWSQHVVQLMRGVDVPEDMIEPCVREVAMLNLHMLEPAHVAAHLLNPRRWSLTYYHSLETIADDRRVVVECDKFLLAQTGGDPVGRLYRTVRDQMRALSARIPLQGYPPWFLQVTSGPRVQACVFKRLPMYGPRLSK</sequence>
<dbReference type="InterPro" id="IPR007021">
    <property type="entry name" value="DUF659"/>
</dbReference>
<organism evidence="2 3">
    <name type="scientific">Chara braunii</name>
    <name type="common">Braun's stonewort</name>
    <dbReference type="NCBI Taxonomy" id="69332"/>
    <lineage>
        <taxon>Eukaryota</taxon>
        <taxon>Viridiplantae</taxon>
        <taxon>Streptophyta</taxon>
        <taxon>Charophyceae</taxon>
        <taxon>Charales</taxon>
        <taxon>Characeae</taxon>
        <taxon>Chara</taxon>
    </lineage>
</organism>
<comment type="caution">
    <text evidence="2">The sequence shown here is derived from an EMBL/GenBank/DDBJ whole genome shotgun (WGS) entry which is preliminary data.</text>
</comment>
<dbReference type="SUPFAM" id="SSF53098">
    <property type="entry name" value="Ribonuclease H-like"/>
    <property type="match status" value="1"/>
</dbReference>
<dbReference type="OrthoDB" id="2442898at2759"/>
<evidence type="ECO:0000313" key="3">
    <source>
        <dbReference type="Proteomes" id="UP000265515"/>
    </source>
</evidence>
<evidence type="ECO:0000313" key="2">
    <source>
        <dbReference type="EMBL" id="GBG74882.1"/>
    </source>
</evidence>
<dbReference type="AlphaFoldDB" id="A0A388KY31"/>
<proteinExistence type="predicted"/>
<reference evidence="2 3" key="1">
    <citation type="journal article" date="2018" name="Cell">
        <title>The Chara Genome: Secondary Complexity and Implications for Plant Terrestrialization.</title>
        <authorList>
            <person name="Nishiyama T."/>
            <person name="Sakayama H."/>
            <person name="Vries J.D."/>
            <person name="Buschmann H."/>
            <person name="Saint-Marcoux D."/>
            <person name="Ullrich K.K."/>
            <person name="Haas F.B."/>
            <person name="Vanderstraeten L."/>
            <person name="Becker D."/>
            <person name="Lang D."/>
            <person name="Vosolsobe S."/>
            <person name="Rombauts S."/>
            <person name="Wilhelmsson P.K.I."/>
            <person name="Janitza P."/>
            <person name="Kern R."/>
            <person name="Heyl A."/>
            <person name="Rumpler F."/>
            <person name="Villalobos L.I.A.C."/>
            <person name="Clay J.M."/>
            <person name="Skokan R."/>
            <person name="Toyoda A."/>
            <person name="Suzuki Y."/>
            <person name="Kagoshima H."/>
            <person name="Schijlen E."/>
            <person name="Tajeshwar N."/>
            <person name="Catarino B."/>
            <person name="Hetherington A.J."/>
            <person name="Saltykova A."/>
            <person name="Bonnot C."/>
            <person name="Breuninger H."/>
            <person name="Symeonidi A."/>
            <person name="Radhakrishnan G.V."/>
            <person name="Van Nieuwerburgh F."/>
            <person name="Deforce D."/>
            <person name="Chang C."/>
            <person name="Karol K.G."/>
            <person name="Hedrich R."/>
            <person name="Ulvskov P."/>
            <person name="Glockner G."/>
            <person name="Delwiche C.F."/>
            <person name="Petrasek J."/>
            <person name="Van de Peer Y."/>
            <person name="Friml J."/>
            <person name="Beilby M."/>
            <person name="Dolan L."/>
            <person name="Kohara Y."/>
            <person name="Sugano S."/>
            <person name="Fujiyama A."/>
            <person name="Delaux P.-M."/>
            <person name="Quint M."/>
            <person name="TheiBen G."/>
            <person name="Hagemann M."/>
            <person name="Harholt J."/>
            <person name="Dunand C."/>
            <person name="Zachgo S."/>
            <person name="Langdale J."/>
            <person name="Maumus F."/>
            <person name="Straeten D.V.D."/>
            <person name="Gould S.B."/>
            <person name="Rensing S.A."/>
        </authorList>
    </citation>
    <scope>NUCLEOTIDE SEQUENCE [LARGE SCALE GENOMIC DNA]</scope>
    <source>
        <strain evidence="2 3">S276</strain>
    </source>
</reference>
<dbReference type="InterPro" id="IPR012337">
    <property type="entry name" value="RNaseH-like_sf"/>
</dbReference>